<protein>
    <submittedName>
        <fullName evidence="2">Amidohydrolase</fullName>
    </submittedName>
</protein>
<dbReference type="EMBL" id="VBUU01000021">
    <property type="protein sequence ID" value="TLG05291.1"/>
    <property type="molecule type" value="Genomic_DNA"/>
</dbReference>
<accession>A0A5R8PBC3</accession>
<dbReference type="PANTHER" id="PTHR22642">
    <property type="entry name" value="IMIDAZOLONEPROPIONASE"/>
    <property type="match status" value="1"/>
</dbReference>
<keyword evidence="2" id="KW-0378">Hydrolase</keyword>
<dbReference type="InterPro" id="IPR011059">
    <property type="entry name" value="Metal-dep_hydrolase_composite"/>
</dbReference>
<dbReference type="PANTHER" id="PTHR22642:SF2">
    <property type="entry name" value="PROTEIN LONG AFTER FAR-RED 3"/>
    <property type="match status" value="1"/>
</dbReference>
<dbReference type="Gene3D" id="3.10.310.70">
    <property type="match status" value="1"/>
</dbReference>
<dbReference type="Gene3D" id="2.30.40.10">
    <property type="entry name" value="Urease, subunit C, domain 1"/>
    <property type="match status" value="1"/>
</dbReference>
<organism evidence="2 3">
    <name type="scientific">Nocardia cyriacigeorgica</name>
    <dbReference type="NCBI Taxonomy" id="135487"/>
    <lineage>
        <taxon>Bacteria</taxon>
        <taxon>Bacillati</taxon>
        <taxon>Actinomycetota</taxon>
        <taxon>Actinomycetes</taxon>
        <taxon>Mycobacteriales</taxon>
        <taxon>Nocardiaceae</taxon>
        <taxon>Nocardia</taxon>
    </lineage>
</organism>
<evidence type="ECO:0000259" key="1">
    <source>
        <dbReference type="Pfam" id="PF07969"/>
    </source>
</evidence>
<dbReference type="OrthoDB" id="3173428at2"/>
<feature type="domain" description="Amidohydrolase 3" evidence="1">
    <location>
        <begin position="40"/>
        <end position="465"/>
    </location>
</feature>
<dbReference type="InterPro" id="IPR032466">
    <property type="entry name" value="Metal_Hydrolase"/>
</dbReference>
<dbReference type="Proteomes" id="UP000308349">
    <property type="component" value="Unassembled WGS sequence"/>
</dbReference>
<dbReference type="RefSeq" id="WP_138457314.1">
    <property type="nucleotide sequence ID" value="NZ_VBUU01000021.1"/>
</dbReference>
<comment type="caution">
    <text evidence="2">The sequence shown here is derived from an EMBL/GenBank/DDBJ whole genome shotgun (WGS) entry which is preliminary data.</text>
</comment>
<proteinExistence type="predicted"/>
<dbReference type="Gene3D" id="3.20.20.140">
    <property type="entry name" value="Metal-dependent hydrolases"/>
    <property type="match status" value="2"/>
</dbReference>
<dbReference type="Pfam" id="PF07969">
    <property type="entry name" value="Amidohydro_3"/>
    <property type="match status" value="1"/>
</dbReference>
<evidence type="ECO:0000313" key="3">
    <source>
        <dbReference type="Proteomes" id="UP000308349"/>
    </source>
</evidence>
<dbReference type="SUPFAM" id="SSF51556">
    <property type="entry name" value="Metallo-dependent hydrolases"/>
    <property type="match status" value="1"/>
</dbReference>
<name>A0A5R8PBC3_9NOCA</name>
<dbReference type="SUPFAM" id="SSF51338">
    <property type="entry name" value="Composite domain of metallo-dependent hydrolases"/>
    <property type="match status" value="1"/>
</dbReference>
<dbReference type="AlphaFoldDB" id="A0A5R8PBC3"/>
<dbReference type="GO" id="GO:0016810">
    <property type="term" value="F:hydrolase activity, acting on carbon-nitrogen (but not peptide) bonds"/>
    <property type="evidence" value="ECO:0007669"/>
    <property type="project" value="InterPro"/>
</dbReference>
<gene>
    <name evidence="2" type="ORF">FEK35_19145</name>
</gene>
<dbReference type="InterPro" id="IPR013108">
    <property type="entry name" value="Amidohydro_3"/>
</dbReference>
<evidence type="ECO:0000313" key="2">
    <source>
        <dbReference type="EMBL" id="TLG05291.1"/>
    </source>
</evidence>
<reference evidence="2 3" key="1">
    <citation type="submission" date="2019-05" db="EMBL/GenBank/DDBJ databases">
        <title>Genomes sequences of two Nocardia cyriacigeorgica environmental isolates, type strains Nocardia asteroides ATCC 19247 and Nocardia cyriacigeorgica DSM 44484.</title>
        <authorList>
            <person name="Vautrin F."/>
            <person name="Bergeron E."/>
            <person name="Dubost A."/>
            <person name="Abrouk D."/>
            <person name="Rodriguez Nava V."/>
            <person name="Pujic P."/>
        </authorList>
    </citation>
    <scope>NUCLEOTIDE SEQUENCE [LARGE SCALE GENOMIC DNA]</scope>
    <source>
        <strain evidence="2 3">EML 1456</strain>
    </source>
</reference>
<sequence>MTHIVIRHAEIAGTPGLDLRLRDGRIAAIGPSLLLDGADEVIDADGAAVIPGLHDHHVHLHAAAAAAASARCGPPYVDDPQALARELAAAPGDEHGWVRGVGYIETVAGDLDAAAIDVLHAERPVRIQHRSGALWMLNTAALTVIRAGGAPHPGVERDPAGNPTGRIWRADGWLRERLPPVSPPPLNDLAATLTASGITGVTDATPDLPDDTLDALVGASVGGAFPQRLYLLGVPLAHSGSALPGEIGVGPYKLVLADSALPSLDDLVERIRRAHRAGRAVAVHCVSREALVLLLAAFDITGHRPGDRVEHAALVPADLITDIRRHGLRVVTQPGFLRHRGDYYLAHVEPADRPDLYRCRTLADAGVPVALSSDAPYGPLDPWLVISAAVHRTTASGVTMSAPECLTPMQALTGYLAAPDDPGGPPRRIRVGSSADLVLLRAPLGDVLRAPSADAVRTTFIAGRPM</sequence>